<dbReference type="OrthoDB" id="276323at2759"/>
<dbReference type="GO" id="GO:0010737">
    <property type="term" value="P:protein kinase A signaling"/>
    <property type="evidence" value="ECO:0007669"/>
    <property type="project" value="TreeGrafter"/>
</dbReference>
<comment type="similarity">
    <text evidence="1">Belongs to the TCP11 family.</text>
</comment>
<dbReference type="Proteomes" id="UP000799440">
    <property type="component" value="Unassembled WGS sequence"/>
</dbReference>
<dbReference type="Pfam" id="PF05794">
    <property type="entry name" value="Tcp11"/>
    <property type="match status" value="1"/>
</dbReference>
<accession>A0A6A6V7M7</accession>
<feature type="non-terminal residue" evidence="2">
    <location>
        <position position="521"/>
    </location>
</feature>
<organism evidence="2 3">
    <name type="scientific">Sporormia fimetaria CBS 119925</name>
    <dbReference type="NCBI Taxonomy" id="1340428"/>
    <lineage>
        <taxon>Eukaryota</taxon>
        <taxon>Fungi</taxon>
        <taxon>Dikarya</taxon>
        <taxon>Ascomycota</taxon>
        <taxon>Pezizomycotina</taxon>
        <taxon>Dothideomycetes</taxon>
        <taxon>Pleosporomycetidae</taxon>
        <taxon>Pleosporales</taxon>
        <taxon>Sporormiaceae</taxon>
        <taxon>Sporormia</taxon>
    </lineage>
</organism>
<protein>
    <submittedName>
        <fullName evidence="2">Tcp11-domain-containing protein</fullName>
    </submittedName>
</protein>
<dbReference type="EMBL" id="MU006581">
    <property type="protein sequence ID" value="KAF2745724.1"/>
    <property type="molecule type" value="Genomic_DNA"/>
</dbReference>
<dbReference type="PANTHER" id="PTHR12832:SF11">
    <property type="entry name" value="LD23868P"/>
    <property type="match status" value="1"/>
</dbReference>
<name>A0A6A6V7M7_9PLEO</name>
<keyword evidence="3" id="KW-1185">Reference proteome</keyword>
<evidence type="ECO:0000256" key="1">
    <source>
        <dbReference type="ARBA" id="ARBA00010954"/>
    </source>
</evidence>
<proteinExistence type="inferred from homology"/>
<feature type="non-terminal residue" evidence="2">
    <location>
        <position position="1"/>
    </location>
</feature>
<gene>
    <name evidence="2" type="ORF">M011DRAFT_370034</name>
</gene>
<dbReference type="InterPro" id="IPR008862">
    <property type="entry name" value="Tcp11"/>
</dbReference>
<evidence type="ECO:0000313" key="3">
    <source>
        <dbReference type="Proteomes" id="UP000799440"/>
    </source>
</evidence>
<dbReference type="PANTHER" id="PTHR12832">
    <property type="entry name" value="TESTIS-SPECIFIC PROTEIN PBS13 T-COMPLEX 11"/>
    <property type="match status" value="1"/>
</dbReference>
<evidence type="ECO:0000313" key="2">
    <source>
        <dbReference type="EMBL" id="KAF2745724.1"/>
    </source>
</evidence>
<dbReference type="AlphaFoldDB" id="A0A6A6V7M7"/>
<reference evidence="2" key="1">
    <citation type="journal article" date="2020" name="Stud. Mycol.">
        <title>101 Dothideomycetes genomes: a test case for predicting lifestyles and emergence of pathogens.</title>
        <authorList>
            <person name="Haridas S."/>
            <person name="Albert R."/>
            <person name="Binder M."/>
            <person name="Bloem J."/>
            <person name="Labutti K."/>
            <person name="Salamov A."/>
            <person name="Andreopoulos B."/>
            <person name="Baker S."/>
            <person name="Barry K."/>
            <person name="Bills G."/>
            <person name="Bluhm B."/>
            <person name="Cannon C."/>
            <person name="Castanera R."/>
            <person name="Culley D."/>
            <person name="Daum C."/>
            <person name="Ezra D."/>
            <person name="Gonzalez J."/>
            <person name="Henrissat B."/>
            <person name="Kuo A."/>
            <person name="Liang C."/>
            <person name="Lipzen A."/>
            <person name="Lutzoni F."/>
            <person name="Magnuson J."/>
            <person name="Mondo S."/>
            <person name="Nolan M."/>
            <person name="Ohm R."/>
            <person name="Pangilinan J."/>
            <person name="Park H.-J."/>
            <person name="Ramirez L."/>
            <person name="Alfaro M."/>
            <person name="Sun H."/>
            <person name="Tritt A."/>
            <person name="Yoshinaga Y."/>
            <person name="Zwiers L.-H."/>
            <person name="Turgeon B."/>
            <person name="Goodwin S."/>
            <person name="Spatafora J."/>
            <person name="Crous P."/>
            <person name="Grigoriev I."/>
        </authorList>
    </citation>
    <scope>NUCLEOTIDE SEQUENCE</scope>
    <source>
        <strain evidence="2">CBS 119925</strain>
    </source>
</reference>
<sequence>DIPNFLHHLIAWRVPGQDGVELARAFRDAILQPPVTTKTLDELRIDNIIHNEELRLDINFDRNLSFRPNFDGERGTHKRKIAAKYWKALVAELELYNPVFHQEPLLFSYDSEQRAELVKCAQQRLPTLLETIKDILKLLIPDVDHFWIDEHWEVPKLMQEIERGVCDLVRLADLTASILKEHCAPMRDGMVDKMASTIKAGLEETSNEKIISGLQLLLGVLEAMKLDVANHQIRHLRMVLIADTIDFHREHQLKRLSSKPHVSLKSAQKWWRAAQSRYLSPSMPAHQDPARLHIEVFARAVVSSFLVDADHNHFPSTFYLDHIRIRQIKSDINDLVYYDICFALFRHMLRELGVRRDIPTSAWETLRSSITAIISDNPASTGISKWVTNSEHLAIHLVRESLVLARSPSHISLDLIQRTKVRLYALFHGPFQTHASILETYLVPRVLDVALRHVHSSPVELFNDLVNDSACANALLTPPQSPSQTAPPPSFADQLPELANRIAHLAVLHWRIWGPLAYVLE</sequence>